<feature type="domain" description="Ice-binding protein C-terminal" evidence="3">
    <location>
        <begin position="316"/>
        <end position="341"/>
    </location>
</feature>
<gene>
    <name evidence="4" type="ORF">C1O66_00710</name>
</gene>
<name>A0A2N8L2N2_9BURK</name>
<dbReference type="PANTHER" id="PTHR45648:SF22">
    <property type="entry name" value="GDSL LIPASE_ACYLHYDROLASE FAMILY PROTEIN (AFU_ORTHOLOGUE AFUA_4G14700)"/>
    <property type="match status" value="1"/>
</dbReference>
<dbReference type="PANTHER" id="PTHR45648">
    <property type="entry name" value="GDSL LIPASE/ACYLHYDROLASE FAMILY PROTEIN (AFU_ORTHOLOGUE AFUA_4G14700)"/>
    <property type="match status" value="1"/>
</dbReference>
<reference evidence="4 5" key="1">
    <citation type="submission" date="2018-01" db="EMBL/GenBank/DDBJ databases">
        <title>Draft genome sequence of Paucibacter aquatile CR182 isolated from freshwater of the Nakdong River.</title>
        <authorList>
            <person name="Choi A."/>
            <person name="Chung E.J."/>
        </authorList>
    </citation>
    <scope>NUCLEOTIDE SEQUENCE [LARGE SCALE GENOMIC DNA]</scope>
    <source>
        <strain evidence="4 5">CR182</strain>
    </source>
</reference>
<dbReference type="InterPro" id="IPR001087">
    <property type="entry name" value="GDSL"/>
</dbReference>
<dbReference type="SUPFAM" id="SSF52266">
    <property type="entry name" value="SGNH hydrolase"/>
    <property type="match status" value="1"/>
</dbReference>
<dbReference type="InterPro" id="IPR013424">
    <property type="entry name" value="Ice-binding_C"/>
</dbReference>
<sequence length="348" mass="35227">MSKRNSWVLKPLAASLMVWACGPLAAQTAPSSSYASLVVFGDSLADSGNNARLVGADPGQVISGDAYFASRPFASGRYSNGPVWAERFADRLGLSAQASQLGGSNFAYGGGASGQDGSGTPIPGFPFSMRTQLDQYLATLPLSGSTAPAQSLFVLSGGAVNVSQTMEAAAMNPAAAAAIVDAAARSFAEDIGAMVDTLQAAGAQHILVLNVADFGLTPRAQSYGAPVAALGSWAANAMNLSLAQRLTGEAGVQVFDLFGTLGRVVAQPSAYGLSNVSHACGAAHNGCDPATALFYDGQHPTAFGHQLIADQVYAAAVPEPASAALLLAGMAGVLTLASRRRRMEAAGA</sequence>
<dbReference type="EMBL" id="POSP01000001">
    <property type="protein sequence ID" value="PND39959.1"/>
    <property type="molecule type" value="Genomic_DNA"/>
</dbReference>
<protein>
    <recommendedName>
        <fullName evidence="3">Ice-binding protein C-terminal domain-containing protein</fullName>
    </recommendedName>
</protein>
<feature type="signal peptide" evidence="2">
    <location>
        <begin position="1"/>
        <end position="20"/>
    </location>
</feature>
<feature type="chain" id="PRO_5014646998" description="Ice-binding protein C-terminal domain-containing protein" evidence="2">
    <location>
        <begin position="21"/>
        <end position="348"/>
    </location>
</feature>
<dbReference type="AlphaFoldDB" id="A0A2N8L2N2"/>
<dbReference type="Proteomes" id="UP000235916">
    <property type="component" value="Unassembled WGS sequence"/>
</dbReference>
<evidence type="ECO:0000313" key="5">
    <source>
        <dbReference type="Proteomes" id="UP000235916"/>
    </source>
</evidence>
<dbReference type="Pfam" id="PF07589">
    <property type="entry name" value="PEP-CTERM"/>
    <property type="match status" value="1"/>
</dbReference>
<dbReference type="GO" id="GO:0016788">
    <property type="term" value="F:hydrolase activity, acting on ester bonds"/>
    <property type="evidence" value="ECO:0007669"/>
    <property type="project" value="InterPro"/>
</dbReference>
<dbReference type="OrthoDB" id="5292073at2"/>
<evidence type="ECO:0000256" key="1">
    <source>
        <dbReference type="ARBA" id="ARBA00022801"/>
    </source>
</evidence>
<keyword evidence="5" id="KW-1185">Reference proteome</keyword>
<dbReference type="NCBIfam" id="TIGR02595">
    <property type="entry name" value="PEP_CTERM"/>
    <property type="match status" value="1"/>
</dbReference>
<accession>A0A2N8L2N2</accession>
<comment type="caution">
    <text evidence="4">The sequence shown here is derived from an EMBL/GenBank/DDBJ whole genome shotgun (WGS) entry which is preliminary data.</text>
</comment>
<dbReference type="InterPro" id="IPR051058">
    <property type="entry name" value="GDSL_Est/Lipase"/>
</dbReference>
<evidence type="ECO:0000256" key="2">
    <source>
        <dbReference type="SAM" id="SignalP"/>
    </source>
</evidence>
<dbReference type="Pfam" id="PF00657">
    <property type="entry name" value="Lipase_GDSL"/>
    <property type="match status" value="1"/>
</dbReference>
<organism evidence="4 5">
    <name type="scientific">Kinneretia aquatilis</name>
    <dbReference type="NCBI Taxonomy" id="2070761"/>
    <lineage>
        <taxon>Bacteria</taxon>
        <taxon>Pseudomonadati</taxon>
        <taxon>Pseudomonadota</taxon>
        <taxon>Betaproteobacteria</taxon>
        <taxon>Burkholderiales</taxon>
        <taxon>Sphaerotilaceae</taxon>
        <taxon>Roseateles</taxon>
    </lineage>
</organism>
<keyword evidence="2" id="KW-0732">Signal</keyword>
<evidence type="ECO:0000313" key="4">
    <source>
        <dbReference type="EMBL" id="PND39959.1"/>
    </source>
</evidence>
<dbReference type="CDD" id="cd01846">
    <property type="entry name" value="fatty_acyltransferase_like"/>
    <property type="match status" value="1"/>
</dbReference>
<dbReference type="Gene3D" id="3.40.50.1110">
    <property type="entry name" value="SGNH hydrolase"/>
    <property type="match status" value="1"/>
</dbReference>
<evidence type="ECO:0000259" key="3">
    <source>
        <dbReference type="Pfam" id="PF07589"/>
    </source>
</evidence>
<proteinExistence type="predicted"/>
<dbReference type="InterPro" id="IPR036514">
    <property type="entry name" value="SGNH_hydro_sf"/>
</dbReference>
<keyword evidence="1" id="KW-0378">Hydrolase</keyword>
<dbReference type="RefSeq" id="WP_102766093.1">
    <property type="nucleotide sequence ID" value="NZ_POSP01000001.1"/>
</dbReference>